<evidence type="ECO:0000313" key="3">
    <source>
        <dbReference type="Proteomes" id="UP000003344"/>
    </source>
</evidence>
<dbReference type="STRING" id="546266.NEIMUCOT_05830"/>
<feature type="transmembrane region" description="Helical" evidence="1">
    <location>
        <begin position="40"/>
        <end position="62"/>
    </location>
</feature>
<feature type="transmembrane region" description="Helical" evidence="1">
    <location>
        <begin position="83"/>
        <end position="107"/>
    </location>
</feature>
<dbReference type="Proteomes" id="UP000003344">
    <property type="component" value="Unassembled WGS sequence"/>
</dbReference>
<evidence type="ECO:0000256" key="1">
    <source>
        <dbReference type="SAM" id="Phobius"/>
    </source>
</evidence>
<dbReference type="RefSeq" id="WP_003743846.1">
    <property type="nucleotide sequence ID" value="NZ_ACDX02000015.1"/>
</dbReference>
<keyword evidence="1" id="KW-1133">Transmembrane helix</keyword>
<dbReference type="InterPro" id="IPR051311">
    <property type="entry name" value="DedA_domain"/>
</dbReference>
<evidence type="ECO:0000313" key="2">
    <source>
        <dbReference type="EMBL" id="EFC87756.1"/>
    </source>
</evidence>
<comment type="caution">
    <text evidence="2">The sequence shown here is derived from an EMBL/GenBank/DDBJ whole genome shotgun (WGS) entry which is preliminary data.</text>
</comment>
<dbReference type="PANTHER" id="PTHR42709:SF4">
    <property type="entry name" value="INNER MEMBRANE PROTEIN YQAA"/>
    <property type="match status" value="1"/>
</dbReference>
<accession>D2ZYW4</accession>
<organism evidence="2 3">
    <name type="scientific">Neisseria mucosa (strain ATCC 25996 / DSM 4631 / NCTC 10774 / M26)</name>
    <dbReference type="NCBI Taxonomy" id="546266"/>
    <lineage>
        <taxon>Bacteria</taxon>
        <taxon>Pseudomonadati</taxon>
        <taxon>Pseudomonadota</taxon>
        <taxon>Betaproteobacteria</taxon>
        <taxon>Neisseriales</taxon>
        <taxon>Neisseriaceae</taxon>
        <taxon>Neisseria</taxon>
    </lineage>
</organism>
<dbReference type="eggNOG" id="COG1238">
    <property type="taxonomic scope" value="Bacteria"/>
</dbReference>
<sequence length="138" mass="14971">MPLIYAYLGLAASAFTSATILPGTSEAAFAAFIYNYPEQAYGAWLCAGLANGLGSMVSYWMGRLIPSKNMKRSSEKTLHLLQRWGTLPLLFAWLPVIGDALPIAAGWLRLNPYTSALMLLTGKILRYGIILAGIKGLM</sequence>
<name>D2ZYW4_NEIM2</name>
<gene>
    <name evidence="2" type="ORF">NEIMUCOT_05830</name>
</gene>
<protein>
    <recommendedName>
        <fullName evidence="4">Inner membrane protein YqaA</fullName>
    </recommendedName>
</protein>
<dbReference type="AlphaFoldDB" id="D2ZYW4"/>
<keyword evidence="1" id="KW-0472">Membrane</keyword>
<feature type="transmembrane region" description="Helical" evidence="1">
    <location>
        <begin position="113"/>
        <end position="134"/>
    </location>
</feature>
<proteinExistence type="predicted"/>
<reference evidence="2 3" key="1">
    <citation type="submission" date="2009-10" db="EMBL/GenBank/DDBJ databases">
        <authorList>
            <person name="Weinstock G."/>
            <person name="Sodergren E."/>
            <person name="Clifton S."/>
            <person name="Fulton L."/>
            <person name="Fulton B."/>
            <person name="Courtney L."/>
            <person name="Fronick C."/>
            <person name="Harrison M."/>
            <person name="Strong C."/>
            <person name="Farmer C."/>
            <person name="Delahaunty K."/>
            <person name="Markovic C."/>
            <person name="Hall O."/>
            <person name="Minx P."/>
            <person name="Tomlinson C."/>
            <person name="Mitreva M."/>
            <person name="Nelson J."/>
            <person name="Hou S."/>
            <person name="Wollam A."/>
            <person name="Pepin K.H."/>
            <person name="Johnson M."/>
            <person name="Bhonagiri V."/>
            <person name="Nash W.E."/>
            <person name="Warren W."/>
            <person name="Chinwalla A."/>
            <person name="Mardis E.R."/>
            <person name="Wilson R.K."/>
        </authorList>
    </citation>
    <scope>NUCLEOTIDE SEQUENCE [LARGE SCALE GENOMIC DNA]</scope>
    <source>
        <strain evidence="3">ATCC 25996 / DSM 4631 / NCTC 10774 / M26</strain>
    </source>
</reference>
<evidence type="ECO:0008006" key="4">
    <source>
        <dbReference type="Google" id="ProtNLM"/>
    </source>
</evidence>
<keyword evidence="1" id="KW-0812">Transmembrane</keyword>
<dbReference type="PANTHER" id="PTHR42709">
    <property type="entry name" value="ALKALINE PHOSPHATASE LIKE PROTEIN"/>
    <property type="match status" value="1"/>
</dbReference>
<dbReference type="EMBL" id="ACDX02000015">
    <property type="protein sequence ID" value="EFC87756.1"/>
    <property type="molecule type" value="Genomic_DNA"/>
</dbReference>